<evidence type="ECO:0000256" key="3">
    <source>
        <dbReference type="SAM" id="MobiDB-lite"/>
    </source>
</evidence>
<dbReference type="Pfam" id="PF00383">
    <property type="entry name" value="dCMP_cyt_deam_1"/>
    <property type="match status" value="1"/>
</dbReference>
<feature type="region of interest" description="Disordered" evidence="3">
    <location>
        <begin position="400"/>
        <end position="423"/>
    </location>
</feature>
<evidence type="ECO:0000259" key="4">
    <source>
        <dbReference type="PROSITE" id="PS51747"/>
    </source>
</evidence>
<dbReference type="Proteomes" id="UP001198701">
    <property type="component" value="Unassembled WGS sequence"/>
</dbReference>
<evidence type="ECO:0000313" key="5">
    <source>
        <dbReference type="EMBL" id="MCC6069809.1"/>
    </source>
</evidence>
<dbReference type="Gene3D" id="3.40.140.10">
    <property type="entry name" value="Cytidine Deaminase, domain 2"/>
    <property type="match status" value="1"/>
</dbReference>
<feature type="domain" description="CMP/dCMP-type deaminase" evidence="4">
    <location>
        <begin position="5"/>
        <end position="127"/>
    </location>
</feature>
<accession>A0ABS8IMS2</accession>
<feature type="compositionally biased region" description="Basic and acidic residues" evidence="3">
    <location>
        <begin position="404"/>
        <end position="423"/>
    </location>
</feature>
<dbReference type="InterPro" id="IPR002125">
    <property type="entry name" value="CMP_dCMP_dom"/>
</dbReference>
<comment type="caution">
    <text evidence="5">The sequence shown here is derived from an EMBL/GenBank/DDBJ whole genome shotgun (WGS) entry which is preliminary data.</text>
</comment>
<gene>
    <name evidence="5" type="ORF">LMJ30_02400</name>
</gene>
<dbReference type="RefSeq" id="WP_229430740.1">
    <property type="nucleotide sequence ID" value="NZ_JAJHPV010000004.1"/>
</dbReference>
<evidence type="ECO:0000256" key="1">
    <source>
        <dbReference type="ARBA" id="ARBA00022723"/>
    </source>
</evidence>
<protein>
    <submittedName>
        <fullName evidence="5">Nucleoside deaminase</fullName>
    </submittedName>
</protein>
<evidence type="ECO:0000313" key="6">
    <source>
        <dbReference type="Proteomes" id="UP001198701"/>
    </source>
</evidence>
<dbReference type="InterPro" id="IPR016193">
    <property type="entry name" value="Cytidine_deaminase-like"/>
</dbReference>
<evidence type="ECO:0000256" key="2">
    <source>
        <dbReference type="ARBA" id="ARBA00022833"/>
    </source>
</evidence>
<dbReference type="PROSITE" id="PS00903">
    <property type="entry name" value="CYT_DCMP_DEAMINASES_1"/>
    <property type="match status" value="1"/>
</dbReference>
<proteinExistence type="predicted"/>
<keyword evidence="6" id="KW-1185">Reference proteome</keyword>
<dbReference type="SUPFAM" id="SSF53927">
    <property type="entry name" value="Cytidine deaminase-like"/>
    <property type="match status" value="1"/>
</dbReference>
<keyword evidence="2" id="KW-0862">Zinc</keyword>
<dbReference type="EMBL" id="JAJHPV010000004">
    <property type="protein sequence ID" value="MCC6069809.1"/>
    <property type="molecule type" value="Genomic_DNA"/>
</dbReference>
<reference evidence="5 6" key="1">
    <citation type="submission" date="2021-11" db="EMBL/GenBank/DDBJ databases">
        <authorList>
            <person name="Huq M.A."/>
        </authorList>
    </citation>
    <scope>NUCLEOTIDE SEQUENCE [LARGE SCALE GENOMIC DNA]</scope>
    <source>
        <strain evidence="5 6">MAHUQ-52</strain>
    </source>
</reference>
<keyword evidence="1" id="KW-0479">Metal-binding</keyword>
<name>A0ABS8IMS2_9BURK</name>
<dbReference type="PROSITE" id="PS51747">
    <property type="entry name" value="CYT_DCMP_DEAMINASES_2"/>
    <property type="match status" value="1"/>
</dbReference>
<sequence length="423" mass="45339">MRKTIDVQAAVAIAANEAVAAKTQGTFGVGGLLLDGQGNVLKSLQNNVVREGLVFDPTAHGERQLIDWYFAERAKGAALPPPDEITVVTSLDPCAMCTGALLAAGFNVVVAATDRNAGINFDASGSFAALPEPLRSRAAQSFYYPPVLGSSAYAREGWGSPPRGLFIGKTIAEGTQALCSLAFEATEEKVQALCSSDVAQDQLRDPATLPPAHPLVRKLRSLYPEALTYRCAPQLPDAGLAPFIRAAMEKDREQGGEGNAVALLDAFGNLLLCVPGRRAQSVICTAFMECTRQYAQLRYMLMRDASPPEQLEIGQYLAHPRDGTFVFARGPGKDAQGFMDLGAYGSTMEGPLPVHNPRQFQYVQAGLPQEELDAVCAAMPPFYRDVVSIRPVQVESGALIEALGEPRHSREGEPRHSREGGNP</sequence>
<organism evidence="5 6">
    <name type="scientific">Massilia agrisoli</name>
    <dbReference type="NCBI Taxonomy" id="2892444"/>
    <lineage>
        <taxon>Bacteria</taxon>
        <taxon>Pseudomonadati</taxon>
        <taxon>Pseudomonadota</taxon>
        <taxon>Betaproteobacteria</taxon>
        <taxon>Burkholderiales</taxon>
        <taxon>Oxalobacteraceae</taxon>
        <taxon>Telluria group</taxon>
        <taxon>Massilia</taxon>
    </lineage>
</organism>
<dbReference type="InterPro" id="IPR016192">
    <property type="entry name" value="APOBEC/CMP_deaminase_Zn-bd"/>
</dbReference>